<keyword evidence="2" id="KW-1185">Reference proteome</keyword>
<accession>A0AAD7ZTQ4</accession>
<evidence type="ECO:0000313" key="2">
    <source>
        <dbReference type="Proteomes" id="UP001233999"/>
    </source>
</evidence>
<proteinExistence type="predicted"/>
<evidence type="ECO:0000313" key="1">
    <source>
        <dbReference type="EMBL" id="KAJ9586699.1"/>
    </source>
</evidence>
<dbReference type="AlphaFoldDB" id="A0AAD7ZTQ4"/>
<gene>
    <name evidence="1" type="ORF">L9F63_019737</name>
</gene>
<organism evidence="1 2">
    <name type="scientific">Diploptera punctata</name>
    <name type="common">Pacific beetle cockroach</name>
    <dbReference type="NCBI Taxonomy" id="6984"/>
    <lineage>
        <taxon>Eukaryota</taxon>
        <taxon>Metazoa</taxon>
        <taxon>Ecdysozoa</taxon>
        <taxon>Arthropoda</taxon>
        <taxon>Hexapoda</taxon>
        <taxon>Insecta</taxon>
        <taxon>Pterygota</taxon>
        <taxon>Neoptera</taxon>
        <taxon>Polyneoptera</taxon>
        <taxon>Dictyoptera</taxon>
        <taxon>Blattodea</taxon>
        <taxon>Blaberoidea</taxon>
        <taxon>Blaberidae</taxon>
        <taxon>Diplopterinae</taxon>
        <taxon>Diploptera</taxon>
    </lineage>
</organism>
<protein>
    <submittedName>
        <fullName evidence="1">Uncharacterized protein</fullName>
    </submittedName>
</protein>
<name>A0AAD7ZTQ4_DIPPU</name>
<dbReference type="Proteomes" id="UP001233999">
    <property type="component" value="Unassembled WGS sequence"/>
</dbReference>
<reference evidence="1" key="2">
    <citation type="submission" date="2023-05" db="EMBL/GenBank/DDBJ databases">
        <authorList>
            <person name="Fouks B."/>
        </authorList>
    </citation>
    <scope>NUCLEOTIDE SEQUENCE</scope>
    <source>
        <strain evidence="1">Stay&amp;Tobe</strain>
        <tissue evidence="1">Testes</tissue>
    </source>
</reference>
<sequence length="171" mass="21081">MKFLYHLRRPYVFFERKRRFPFIRFQKIPNISNARCNSRVILALFVNGKDILDESGWRDYMKFLYHLTRPYVFFERKRRFPFIRFQKIPNISNARCNSRVILALFVNGKDILDESGWRFYMKLLYHLTRPYVFFERKRRFPFIRFQKIPNISNARCNSRVILALFVNGKIF</sequence>
<comment type="caution">
    <text evidence="1">The sequence shown here is derived from an EMBL/GenBank/DDBJ whole genome shotgun (WGS) entry which is preliminary data.</text>
</comment>
<reference evidence="1" key="1">
    <citation type="journal article" date="2023" name="IScience">
        <title>Live-bearing cockroach genome reveals convergent evolutionary mechanisms linked to viviparity in insects and beyond.</title>
        <authorList>
            <person name="Fouks B."/>
            <person name="Harrison M.C."/>
            <person name="Mikhailova A.A."/>
            <person name="Marchal E."/>
            <person name="English S."/>
            <person name="Carruthers M."/>
            <person name="Jennings E.C."/>
            <person name="Chiamaka E.L."/>
            <person name="Frigard R.A."/>
            <person name="Pippel M."/>
            <person name="Attardo G.M."/>
            <person name="Benoit J.B."/>
            <person name="Bornberg-Bauer E."/>
            <person name="Tobe S.S."/>
        </authorList>
    </citation>
    <scope>NUCLEOTIDE SEQUENCE</scope>
    <source>
        <strain evidence="1">Stay&amp;Tobe</strain>
    </source>
</reference>
<dbReference type="EMBL" id="JASPKZ010006852">
    <property type="protein sequence ID" value="KAJ9586699.1"/>
    <property type="molecule type" value="Genomic_DNA"/>
</dbReference>